<comment type="caution">
    <text evidence="1">The sequence shown here is derived from an EMBL/GenBank/DDBJ whole genome shotgun (WGS) entry which is preliminary data.</text>
</comment>
<evidence type="ECO:0008006" key="3">
    <source>
        <dbReference type="Google" id="ProtNLM"/>
    </source>
</evidence>
<organism evidence="1 2">
    <name type="scientific">Ideonella azotifigens</name>
    <dbReference type="NCBI Taxonomy" id="513160"/>
    <lineage>
        <taxon>Bacteria</taxon>
        <taxon>Pseudomonadati</taxon>
        <taxon>Pseudomonadota</taxon>
        <taxon>Betaproteobacteria</taxon>
        <taxon>Burkholderiales</taxon>
        <taxon>Sphaerotilaceae</taxon>
        <taxon>Ideonella</taxon>
    </lineage>
</organism>
<dbReference type="EMBL" id="BAAAEW010000047">
    <property type="protein sequence ID" value="GAA0768555.1"/>
    <property type="molecule type" value="Genomic_DNA"/>
</dbReference>
<accession>A0ABN1KJS9</accession>
<protein>
    <recommendedName>
        <fullName evidence="3">Fimbrial assembly protein</fullName>
    </recommendedName>
</protein>
<reference evidence="1 2" key="1">
    <citation type="journal article" date="2019" name="Int. J. Syst. Evol. Microbiol.">
        <title>The Global Catalogue of Microorganisms (GCM) 10K type strain sequencing project: providing services to taxonomists for standard genome sequencing and annotation.</title>
        <authorList>
            <consortium name="The Broad Institute Genomics Platform"/>
            <consortium name="The Broad Institute Genome Sequencing Center for Infectious Disease"/>
            <person name="Wu L."/>
            <person name="Ma J."/>
        </authorList>
    </citation>
    <scope>NUCLEOTIDE SEQUENCE [LARGE SCALE GENOMIC DNA]</scope>
    <source>
        <strain evidence="1 2">JCM 15503</strain>
    </source>
</reference>
<keyword evidence="2" id="KW-1185">Reference proteome</keyword>
<dbReference type="Proteomes" id="UP001500279">
    <property type="component" value="Unassembled WGS sequence"/>
</dbReference>
<sequence>MTRSTPFRSPRTSAFRPLRLLAIVGTSILSLALVGTTLAWAEGFKAGLSIDEAATPADIGLPLYPGAKPWTEKNDEKDSAQIRLWGGSFGFTLAAGQFLSSDPPDRVAAFYRDALAKKGTVLDCGQPGQVDTPLPKASGSDDVLRCKNDKPKPGGRLLKAGLSSRQFQVSLEPGPDGKGTRIGLVRLEAKGFEP</sequence>
<gene>
    <name evidence="1" type="ORF">GCM10009107_58490</name>
</gene>
<evidence type="ECO:0000313" key="1">
    <source>
        <dbReference type="EMBL" id="GAA0768555.1"/>
    </source>
</evidence>
<evidence type="ECO:0000313" key="2">
    <source>
        <dbReference type="Proteomes" id="UP001500279"/>
    </source>
</evidence>
<dbReference type="RefSeq" id="WP_170201065.1">
    <property type="nucleotide sequence ID" value="NZ_BAAAEW010000047.1"/>
</dbReference>
<proteinExistence type="predicted"/>
<name>A0ABN1KJS9_9BURK</name>